<evidence type="ECO:0000313" key="1">
    <source>
        <dbReference type="EMBL" id="KAA1121756.1"/>
    </source>
</evidence>
<proteinExistence type="predicted"/>
<comment type="caution">
    <text evidence="1">The sequence shown here is derived from an EMBL/GenBank/DDBJ whole genome shotgun (WGS) entry which is preliminary data.</text>
</comment>
<protein>
    <submittedName>
        <fullName evidence="1">Uncharacterized protein</fullName>
    </submittedName>
</protein>
<accession>A0A5B0R7V0</accession>
<sequence length="57" mass="6738">MDYLDFEPSLIARSLLLLFVVPSAHTAFYETSNFVYLKHTRPDFPPFITYRALNNRQ</sequence>
<dbReference type="EMBL" id="VDEP01000237">
    <property type="protein sequence ID" value="KAA1121756.1"/>
    <property type="molecule type" value="Genomic_DNA"/>
</dbReference>
<evidence type="ECO:0000313" key="2">
    <source>
        <dbReference type="Proteomes" id="UP000325313"/>
    </source>
</evidence>
<reference evidence="1 2" key="1">
    <citation type="submission" date="2019-05" db="EMBL/GenBank/DDBJ databases">
        <title>Emergence of the Ug99 lineage of the wheat stem rust pathogen through somatic hybridization.</title>
        <authorList>
            <person name="Li F."/>
            <person name="Upadhyaya N.M."/>
            <person name="Sperschneider J."/>
            <person name="Matny O."/>
            <person name="Nguyen-Phuc H."/>
            <person name="Mago R."/>
            <person name="Raley C."/>
            <person name="Miller M.E."/>
            <person name="Silverstein K.A.T."/>
            <person name="Henningsen E."/>
            <person name="Hirsch C.D."/>
            <person name="Visser B."/>
            <person name="Pretorius Z.A."/>
            <person name="Steffenson B.J."/>
            <person name="Schwessinger B."/>
            <person name="Dodds P.N."/>
            <person name="Figueroa M."/>
        </authorList>
    </citation>
    <scope>NUCLEOTIDE SEQUENCE [LARGE SCALE GENOMIC DNA]</scope>
    <source>
        <strain evidence="1 2">Ug99</strain>
    </source>
</reference>
<organism evidence="1 2">
    <name type="scientific">Puccinia graminis f. sp. tritici</name>
    <dbReference type="NCBI Taxonomy" id="56615"/>
    <lineage>
        <taxon>Eukaryota</taxon>
        <taxon>Fungi</taxon>
        <taxon>Dikarya</taxon>
        <taxon>Basidiomycota</taxon>
        <taxon>Pucciniomycotina</taxon>
        <taxon>Pucciniomycetes</taxon>
        <taxon>Pucciniales</taxon>
        <taxon>Pucciniaceae</taxon>
        <taxon>Puccinia</taxon>
    </lineage>
</organism>
<dbReference type="Proteomes" id="UP000325313">
    <property type="component" value="Unassembled WGS sequence"/>
</dbReference>
<gene>
    <name evidence="1" type="ORF">PGTUg99_026116</name>
</gene>
<dbReference type="AlphaFoldDB" id="A0A5B0R7V0"/>
<name>A0A5B0R7V0_PUCGR</name>